<comment type="catalytic activity">
    <reaction evidence="1">
        <text>5-hydroxy-2-oxo-4-ureido-2,5-dihydro-1H-imidazole-5-carboxylate + H(+) = (S)-allantoin + CO2</text>
        <dbReference type="Rhea" id="RHEA:26301"/>
        <dbReference type="ChEBI" id="CHEBI:15378"/>
        <dbReference type="ChEBI" id="CHEBI:15678"/>
        <dbReference type="ChEBI" id="CHEBI:16526"/>
        <dbReference type="ChEBI" id="CHEBI:58639"/>
        <dbReference type="EC" id="4.1.1.97"/>
    </reaction>
</comment>
<gene>
    <name evidence="8" type="primary">uraD</name>
    <name evidence="8" type="ORF">HFP15_26565</name>
</gene>
<dbReference type="PANTHER" id="PTHR43466:SF1">
    <property type="entry name" value="2-OXO-4-HYDROXY-4-CARBOXY-5-UREIDOIMIDAZOLINE DECARBOXYLASE-RELATED"/>
    <property type="match status" value="1"/>
</dbReference>
<dbReference type="InterPro" id="IPR017595">
    <property type="entry name" value="OHCU_decarboxylase-2"/>
</dbReference>
<name>A0ABX1J9H3_9PSEU</name>
<comment type="caution">
    <text evidence="8">The sequence shown here is derived from an EMBL/GenBank/DDBJ whole genome shotgun (WGS) entry which is preliminary data.</text>
</comment>
<evidence type="ECO:0000256" key="1">
    <source>
        <dbReference type="ARBA" id="ARBA00001163"/>
    </source>
</evidence>
<dbReference type="PANTHER" id="PTHR43466">
    <property type="entry name" value="2-OXO-4-HYDROXY-4-CARBOXY-5-UREIDOIMIDAZOLINE DECARBOXYLASE-RELATED"/>
    <property type="match status" value="1"/>
</dbReference>
<evidence type="ECO:0000256" key="3">
    <source>
        <dbReference type="ARBA" id="ARBA00012257"/>
    </source>
</evidence>
<evidence type="ECO:0000256" key="4">
    <source>
        <dbReference type="ARBA" id="ARBA00022631"/>
    </source>
</evidence>
<keyword evidence="6 8" id="KW-0456">Lyase</keyword>
<dbReference type="SUPFAM" id="SSF158694">
    <property type="entry name" value="UraD-Like"/>
    <property type="match status" value="1"/>
</dbReference>
<dbReference type="EMBL" id="JAAXLS010000023">
    <property type="protein sequence ID" value="NKQ56445.1"/>
    <property type="molecule type" value="Genomic_DNA"/>
</dbReference>
<feature type="domain" description="Oxo-4-hydroxy-4-carboxy-5-ureidoimidazoline decarboxylase" evidence="7">
    <location>
        <begin position="7"/>
        <end position="148"/>
    </location>
</feature>
<dbReference type="Proteomes" id="UP000715441">
    <property type="component" value="Unassembled WGS sequence"/>
</dbReference>
<accession>A0ABX1J9H3</accession>
<evidence type="ECO:0000313" key="9">
    <source>
        <dbReference type="Proteomes" id="UP000715441"/>
    </source>
</evidence>
<dbReference type="NCBIfam" id="NF010372">
    <property type="entry name" value="PRK13798.1"/>
    <property type="match status" value="1"/>
</dbReference>
<dbReference type="GO" id="GO:0051997">
    <property type="term" value="F:2-oxo-4-hydroxy-4-carboxy-5-ureidoimidazoline decarboxylase activity"/>
    <property type="evidence" value="ECO:0007669"/>
    <property type="project" value="UniProtKB-EC"/>
</dbReference>
<sequence length="153" mass="16403">MDLAAFNACPADDLRPVLTACLDVPRWADAVLAGRPYPDLVTLKSAASLTLFPSEIHDAMAAHPRIGEKSSGAPAAEQSGVDNAAREKFLAANAEYEQRFGHVYLVCASGRSGEELLAILRERMTNDPGTELRVAGEELVKIALLRLEKAVTS</sequence>
<evidence type="ECO:0000256" key="2">
    <source>
        <dbReference type="ARBA" id="ARBA00004754"/>
    </source>
</evidence>
<evidence type="ECO:0000259" key="7">
    <source>
        <dbReference type="Pfam" id="PF09349"/>
    </source>
</evidence>
<evidence type="ECO:0000256" key="6">
    <source>
        <dbReference type="ARBA" id="ARBA00023239"/>
    </source>
</evidence>
<comment type="pathway">
    <text evidence="2">Purine metabolism; urate degradation; (S)-allantoin from urate: step 3/3.</text>
</comment>
<keyword evidence="5" id="KW-0210">Decarboxylase</keyword>
<evidence type="ECO:0000313" key="8">
    <source>
        <dbReference type="EMBL" id="NKQ56445.1"/>
    </source>
</evidence>
<dbReference type="Gene3D" id="1.10.3330.10">
    <property type="entry name" value="Oxo-4-hydroxy-4-carboxy-5-ureidoimidazoline decarboxylase"/>
    <property type="match status" value="1"/>
</dbReference>
<dbReference type="Pfam" id="PF09349">
    <property type="entry name" value="OHCU_decarbox"/>
    <property type="match status" value="1"/>
</dbReference>
<organism evidence="8 9">
    <name type="scientific">Amycolatopsis acididurans</name>
    <dbReference type="NCBI Taxonomy" id="2724524"/>
    <lineage>
        <taxon>Bacteria</taxon>
        <taxon>Bacillati</taxon>
        <taxon>Actinomycetota</taxon>
        <taxon>Actinomycetes</taxon>
        <taxon>Pseudonocardiales</taxon>
        <taxon>Pseudonocardiaceae</taxon>
        <taxon>Amycolatopsis</taxon>
    </lineage>
</organism>
<dbReference type="RefSeq" id="WP_168519477.1">
    <property type="nucleotide sequence ID" value="NZ_JAAXLS010000023.1"/>
</dbReference>
<dbReference type="EC" id="4.1.1.97" evidence="3"/>
<evidence type="ECO:0000256" key="5">
    <source>
        <dbReference type="ARBA" id="ARBA00022793"/>
    </source>
</evidence>
<dbReference type="InterPro" id="IPR036778">
    <property type="entry name" value="OHCU_decarboxylase_sf"/>
</dbReference>
<protein>
    <recommendedName>
        <fullName evidence="3">2-oxo-4-hydroxy-4-carboxy-5-ureidoimidazoline decarboxylase</fullName>
        <ecNumber evidence="3">4.1.1.97</ecNumber>
    </recommendedName>
</protein>
<keyword evidence="4" id="KW-0659">Purine metabolism</keyword>
<proteinExistence type="predicted"/>
<reference evidence="8 9" key="1">
    <citation type="submission" date="2020-04" db="EMBL/GenBank/DDBJ databases">
        <title>Novel species.</title>
        <authorList>
            <person name="Teo W.F.A."/>
            <person name="Lipun K."/>
            <person name="Srisuk N."/>
            <person name="Duangmal K."/>
        </authorList>
    </citation>
    <scope>NUCLEOTIDE SEQUENCE [LARGE SCALE GENOMIC DNA]</scope>
    <source>
        <strain evidence="8 9">K13G38</strain>
    </source>
</reference>
<dbReference type="NCBIfam" id="TIGR03180">
    <property type="entry name" value="UraD_2"/>
    <property type="match status" value="1"/>
</dbReference>
<dbReference type="InterPro" id="IPR018020">
    <property type="entry name" value="OHCU_decarboxylase"/>
</dbReference>
<keyword evidence="9" id="KW-1185">Reference proteome</keyword>